<evidence type="ECO:0000313" key="10">
    <source>
        <dbReference type="Proteomes" id="UP000035704"/>
    </source>
</evidence>
<feature type="transmembrane region" description="Helical" evidence="8">
    <location>
        <begin position="20"/>
        <end position="48"/>
    </location>
</feature>
<dbReference type="RefSeq" id="WP_044824209.1">
    <property type="nucleotide sequence ID" value="NZ_CP009687.1"/>
</dbReference>
<comment type="subcellular location">
    <subcellularLocation>
        <location evidence="1">Cell membrane</location>
        <topology evidence="1">Multi-pass membrane protein</topology>
    </subcellularLocation>
</comment>
<dbReference type="GO" id="GO:0005886">
    <property type="term" value="C:plasma membrane"/>
    <property type="evidence" value="ECO:0007669"/>
    <property type="project" value="UniProtKB-SubCell"/>
</dbReference>
<dbReference type="KEGG" id="cace:CACET_c33340"/>
<gene>
    <name evidence="9" type="ORF">CACET_c33340</name>
</gene>
<evidence type="ECO:0000256" key="6">
    <source>
        <dbReference type="ARBA" id="ARBA00022989"/>
    </source>
</evidence>
<name>A0A0G3WEH0_9CLOT</name>
<keyword evidence="3" id="KW-0813">Transport</keyword>
<protein>
    <submittedName>
        <fullName evidence="9">Multisubunit sodium/proton antiporter, MrpE subunit</fullName>
    </submittedName>
</protein>
<dbReference type="EMBL" id="CP009687">
    <property type="protein sequence ID" value="AKL96778.1"/>
    <property type="molecule type" value="Genomic_DNA"/>
</dbReference>
<sequence>MKEKDSWLAKKNVYLFLPLFFFWLILSPKITVESIAVGAVVCLMVVMYSKEIAFSEKEMPLYYLKKLMTFLRFILTLIVEIVKANIDVALIVLNPSLPISPCFVKVPMMLKNDVAKVIYGNAVTLTPGTLTVDVEEDGFVIHALTKEAAEGMTDSILEHYCCLLDDKTTG</sequence>
<evidence type="ECO:0000256" key="8">
    <source>
        <dbReference type="SAM" id="Phobius"/>
    </source>
</evidence>
<dbReference type="STRING" id="84022.CACET_c33340"/>
<dbReference type="PANTHER" id="PTHR34584:SF1">
    <property type="entry name" value="NA(+)_H(+) ANTIPORTER SUBUNIT E1"/>
    <property type="match status" value="1"/>
</dbReference>
<evidence type="ECO:0000256" key="2">
    <source>
        <dbReference type="ARBA" id="ARBA00006228"/>
    </source>
</evidence>
<evidence type="ECO:0000256" key="7">
    <source>
        <dbReference type="ARBA" id="ARBA00023136"/>
    </source>
</evidence>
<dbReference type="InterPro" id="IPR002758">
    <property type="entry name" value="Cation_antiport_E"/>
</dbReference>
<dbReference type="PANTHER" id="PTHR34584">
    <property type="entry name" value="NA(+)/H(+) ANTIPORTER SUBUNIT E1"/>
    <property type="match status" value="1"/>
</dbReference>
<evidence type="ECO:0000256" key="1">
    <source>
        <dbReference type="ARBA" id="ARBA00004651"/>
    </source>
</evidence>
<dbReference type="GO" id="GO:0015297">
    <property type="term" value="F:antiporter activity"/>
    <property type="evidence" value="ECO:0007669"/>
    <property type="project" value="UniProtKB-KW"/>
</dbReference>
<dbReference type="AlphaFoldDB" id="A0A0G3WEH0"/>
<evidence type="ECO:0000256" key="4">
    <source>
        <dbReference type="ARBA" id="ARBA00022475"/>
    </source>
</evidence>
<dbReference type="PATRIC" id="fig|84022.6.peg.3411"/>
<dbReference type="GO" id="GO:0008324">
    <property type="term" value="F:monoatomic cation transmembrane transporter activity"/>
    <property type="evidence" value="ECO:0007669"/>
    <property type="project" value="InterPro"/>
</dbReference>
<dbReference type="OrthoDB" id="9800498at2"/>
<keyword evidence="7 8" id="KW-0472">Membrane</keyword>
<keyword evidence="6 8" id="KW-1133">Transmembrane helix</keyword>
<proteinExistence type="inferred from homology"/>
<dbReference type="Proteomes" id="UP000035704">
    <property type="component" value="Chromosome"/>
</dbReference>
<dbReference type="PIRSF" id="PIRSF019239">
    <property type="entry name" value="MrpE"/>
    <property type="match status" value="1"/>
</dbReference>
<evidence type="ECO:0000313" key="9">
    <source>
        <dbReference type="EMBL" id="AKL96778.1"/>
    </source>
</evidence>
<accession>A0A0G3WEH0</accession>
<keyword evidence="5 8" id="KW-0812">Transmembrane</keyword>
<feature type="transmembrane region" description="Helical" evidence="8">
    <location>
        <begin position="69"/>
        <end position="93"/>
    </location>
</feature>
<keyword evidence="10" id="KW-1185">Reference proteome</keyword>
<keyword evidence="4" id="KW-1003">Cell membrane</keyword>
<evidence type="ECO:0000256" key="5">
    <source>
        <dbReference type="ARBA" id="ARBA00022692"/>
    </source>
</evidence>
<evidence type="ECO:0000256" key="3">
    <source>
        <dbReference type="ARBA" id="ARBA00022449"/>
    </source>
</evidence>
<comment type="similarity">
    <text evidence="2">Belongs to the CPA3 antiporters (TC 2.A.63) subunit E family.</text>
</comment>
<keyword evidence="3" id="KW-0050">Antiport</keyword>
<dbReference type="Pfam" id="PF01899">
    <property type="entry name" value="MNHE"/>
    <property type="match status" value="1"/>
</dbReference>
<reference evidence="9 10" key="1">
    <citation type="submission" date="2014-10" db="EMBL/GenBank/DDBJ databases">
        <title>Genome sequence of Clostridium aceticum DSM 1496.</title>
        <authorList>
            <person name="Poehlein A."/>
            <person name="Schiel-Bengelsdorf B."/>
            <person name="Gottschalk G."/>
            <person name="Duerre P."/>
            <person name="Daniel R."/>
        </authorList>
    </citation>
    <scope>NUCLEOTIDE SEQUENCE [LARGE SCALE GENOMIC DNA]</scope>
    <source>
        <strain evidence="9 10">DSM 1496</strain>
    </source>
</reference>
<organism evidence="9 10">
    <name type="scientific">Clostridium aceticum</name>
    <dbReference type="NCBI Taxonomy" id="84022"/>
    <lineage>
        <taxon>Bacteria</taxon>
        <taxon>Bacillati</taxon>
        <taxon>Bacillota</taxon>
        <taxon>Clostridia</taxon>
        <taxon>Eubacteriales</taxon>
        <taxon>Clostridiaceae</taxon>
        <taxon>Clostridium</taxon>
    </lineage>
</organism>